<dbReference type="RefSeq" id="WP_395116298.1">
    <property type="nucleotide sequence ID" value="NZ_JBIMSO010000062.1"/>
</dbReference>
<accession>A0ABW7JVA8</accession>
<dbReference type="EMBL" id="JBIMSO010000062">
    <property type="protein sequence ID" value="MFH5210494.1"/>
    <property type="molecule type" value="Genomic_DNA"/>
</dbReference>
<comment type="caution">
    <text evidence="3">The sequence shown here is derived from an EMBL/GenBank/DDBJ whole genome shotgun (WGS) entry which is preliminary data.</text>
</comment>
<sequence length="467" mass="49968">MDREAAEVRTRRWTYALAGVSVVAVAITVVALASVPSDDQPTSVALPTRVPSTTTEPNEPREPPTIVTSPPVYPIDIPGCDTVEQPETGARLSFGTIGEIPTYDNPRYPWFSARKAVAMSDALKSALPPTVELRFASPTESLLFDPIFSFDEAQLPPEFAGQEWGQTTAHGELRRGAAEGSLSVQVQQTKQKPPPCMAGEISRRTTFPDGVVVDFHDTWTEYDGRRALSRSADAYLPDGTLVHANVTDARPLPEPSAEQQYSGELPLTVDELTALVLTPGIRVTAPIPPETGPLPVSCSGGGDSSTLELTRRDLERLNAALNEYWQRAPIEGVVFDRPIGSLQLGNYDDNAACFSLAITSPGLEGDIDMSITGGNELPTAPDEYDPSFDSAPDATKFLSNGSAITYDDSESTSVSVGSDGAAESRRHRSIAVTYPNGVQIRLSTSGSGTLLTFEQLETIATAPGFQL</sequence>
<feature type="transmembrane region" description="Helical" evidence="2">
    <location>
        <begin position="12"/>
        <end position="33"/>
    </location>
</feature>
<keyword evidence="2" id="KW-0472">Membrane</keyword>
<organism evidence="3 4">
    <name type="scientific">Antrihabitans spumae</name>
    <dbReference type="NCBI Taxonomy" id="3373370"/>
    <lineage>
        <taxon>Bacteria</taxon>
        <taxon>Bacillati</taxon>
        <taxon>Actinomycetota</taxon>
        <taxon>Actinomycetes</taxon>
        <taxon>Mycobacteriales</taxon>
        <taxon>Nocardiaceae</taxon>
        <taxon>Antrihabitans</taxon>
    </lineage>
</organism>
<keyword evidence="2" id="KW-1133">Transmembrane helix</keyword>
<keyword evidence="2" id="KW-0812">Transmembrane</keyword>
<feature type="region of interest" description="Disordered" evidence="1">
    <location>
        <begin position="408"/>
        <end position="427"/>
    </location>
</feature>
<evidence type="ECO:0000256" key="1">
    <source>
        <dbReference type="SAM" id="MobiDB-lite"/>
    </source>
</evidence>
<dbReference type="Proteomes" id="UP001609175">
    <property type="component" value="Unassembled WGS sequence"/>
</dbReference>
<evidence type="ECO:0000256" key="2">
    <source>
        <dbReference type="SAM" id="Phobius"/>
    </source>
</evidence>
<evidence type="ECO:0000313" key="3">
    <source>
        <dbReference type="EMBL" id="MFH5210494.1"/>
    </source>
</evidence>
<reference evidence="3 4" key="1">
    <citation type="submission" date="2024-10" db="EMBL/GenBank/DDBJ databases">
        <authorList>
            <person name="Riesco R."/>
        </authorList>
    </citation>
    <scope>NUCLEOTIDE SEQUENCE [LARGE SCALE GENOMIC DNA]</scope>
    <source>
        <strain evidence="3 4">NCIMB 15449</strain>
    </source>
</reference>
<protein>
    <submittedName>
        <fullName evidence="3">Uncharacterized protein</fullName>
    </submittedName>
</protein>
<proteinExistence type="predicted"/>
<gene>
    <name evidence="3" type="ORF">ACHIPZ_20125</name>
</gene>
<evidence type="ECO:0000313" key="4">
    <source>
        <dbReference type="Proteomes" id="UP001609175"/>
    </source>
</evidence>
<feature type="region of interest" description="Disordered" evidence="1">
    <location>
        <begin position="38"/>
        <end position="71"/>
    </location>
</feature>
<name>A0ABW7JVA8_9NOCA</name>